<reference evidence="2 3" key="1">
    <citation type="submission" date="2006-08" db="EMBL/GenBank/DDBJ databases">
        <title>Complete sequence of Maricaulis maris MCS10.</title>
        <authorList>
            <consortium name="US DOE Joint Genome Institute"/>
            <person name="Copeland A."/>
            <person name="Lucas S."/>
            <person name="Lapidus A."/>
            <person name="Barry K."/>
            <person name="Detter J.C."/>
            <person name="Glavina del Rio T."/>
            <person name="Hammon N."/>
            <person name="Israni S."/>
            <person name="Dalin E."/>
            <person name="Tice H."/>
            <person name="Pitluck S."/>
            <person name="Saunders E."/>
            <person name="Brettin T."/>
            <person name="Bruce D."/>
            <person name="Han C."/>
            <person name="Tapia R."/>
            <person name="Gilna P."/>
            <person name="Schmutz J."/>
            <person name="Larimer F."/>
            <person name="Land M."/>
            <person name="Hauser L."/>
            <person name="Kyrpides N."/>
            <person name="Mikhailova N."/>
            <person name="Viollier P."/>
            <person name="Stephens C."/>
            <person name="Richardson P."/>
        </authorList>
    </citation>
    <scope>NUCLEOTIDE SEQUENCE [LARGE SCALE GENOMIC DNA]</scope>
    <source>
        <strain evidence="2 3">MCS10</strain>
    </source>
</reference>
<dbReference type="AlphaFoldDB" id="Q0ARQ3"/>
<evidence type="ECO:0000313" key="2">
    <source>
        <dbReference type="EMBL" id="ABI65034.1"/>
    </source>
</evidence>
<dbReference type="Pfam" id="PF07007">
    <property type="entry name" value="LprI"/>
    <property type="match status" value="1"/>
</dbReference>
<gene>
    <name evidence="2" type="ordered locus">Mmar10_0741</name>
</gene>
<dbReference type="STRING" id="394221.Mmar10_0741"/>
<proteinExistence type="predicted"/>
<dbReference type="InterPro" id="IPR009739">
    <property type="entry name" value="LprI-like_N"/>
</dbReference>
<keyword evidence="3" id="KW-1185">Reference proteome</keyword>
<dbReference type="Gene3D" id="1.20.1270.180">
    <property type="match status" value="1"/>
</dbReference>
<dbReference type="HOGENOM" id="CLU_128596_3_0_5"/>
<sequence length="132" mass="14315">MFLITGIFAAALGAQPLDLPTPRPAVECAEHLTNWGARRNCLRGLLNTAEDALDDAADAAREEADEVDADSAGRFGARAAFDTAQSAWLTYRDAECSRRAATMFLSADSREEITLDCQISLTRSRAHELAEL</sequence>
<dbReference type="Proteomes" id="UP000001964">
    <property type="component" value="Chromosome"/>
</dbReference>
<evidence type="ECO:0000259" key="1">
    <source>
        <dbReference type="Pfam" id="PF07007"/>
    </source>
</evidence>
<name>Q0ARQ3_MARMM</name>
<evidence type="ECO:0000313" key="3">
    <source>
        <dbReference type="Proteomes" id="UP000001964"/>
    </source>
</evidence>
<dbReference type="RefSeq" id="WP_011642681.1">
    <property type="nucleotide sequence ID" value="NC_008347.1"/>
</dbReference>
<dbReference type="EMBL" id="CP000449">
    <property type="protein sequence ID" value="ABI65034.1"/>
    <property type="molecule type" value="Genomic_DNA"/>
</dbReference>
<dbReference type="KEGG" id="mmr:Mmar10_0741"/>
<protein>
    <recommendedName>
        <fullName evidence="1">Lysozyme inhibitor LprI-like N-terminal domain-containing protein</fullName>
    </recommendedName>
</protein>
<dbReference type="OrthoDB" id="7340239at2"/>
<accession>Q0ARQ3</accession>
<organism evidence="2 3">
    <name type="scientific">Maricaulis maris (strain MCS10)</name>
    <name type="common">Caulobacter maris</name>
    <dbReference type="NCBI Taxonomy" id="394221"/>
    <lineage>
        <taxon>Bacteria</taxon>
        <taxon>Pseudomonadati</taxon>
        <taxon>Pseudomonadota</taxon>
        <taxon>Alphaproteobacteria</taxon>
        <taxon>Maricaulales</taxon>
        <taxon>Maricaulaceae</taxon>
        <taxon>Maricaulis</taxon>
    </lineage>
</organism>
<feature type="domain" description="Lysozyme inhibitor LprI-like N-terminal" evidence="1">
    <location>
        <begin position="28"/>
        <end position="129"/>
    </location>
</feature>
<dbReference type="eggNOG" id="COG3755">
    <property type="taxonomic scope" value="Bacteria"/>
</dbReference>